<dbReference type="EMBL" id="KZ819379">
    <property type="protein sequence ID" value="PWN42425.1"/>
    <property type="molecule type" value="Genomic_DNA"/>
</dbReference>
<evidence type="ECO:0000313" key="5">
    <source>
        <dbReference type="Proteomes" id="UP000245783"/>
    </source>
</evidence>
<evidence type="ECO:0000256" key="3">
    <source>
        <dbReference type="SAM" id="MobiDB-lite"/>
    </source>
</evidence>
<sequence>MTASTTYPPALARYRHTAAPYALITGSTAGMGEAWAYALASHGFNLLLHGRSEEKLSSLRDSILSQNVQITPNLDIRYVICDASLVPTNIKPIREAIGKIANLAIVVNNVGGSGGGYDSIEEADPEKLEDEIATNVTFPSLVANATLPKLRQQQPSLMVNVSSISGLFPTPFVTGYSASKAFNRHFSMGIYHEEKALGTQVDVVCLGPGVVVNNRGVQGGGTSMAPLASTWVDNAIKTIAPKLWRSRPPAWSLPHPPHNMAAQFCKLLPESVALGLFRKEMIGLRNNEGNNRAGGGSSANGTGFTHLSARAEARSKAKASATASKSNPPANAASRSGPVSEVTQAGPASAPQPERAPASAPAPALTQSAAAPASPSTAGVSAAKASPHLSKKSVDESANPKPPAAAGPPTTEILAA</sequence>
<dbReference type="OrthoDB" id="47007at2759"/>
<dbReference type="InterPro" id="IPR051019">
    <property type="entry name" value="VLCFA-Steroid_DH"/>
</dbReference>
<accession>A0A316W477</accession>
<evidence type="ECO:0000313" key="4">
    <source>
        <dbReference type="EMBL" id="PWN42425.1"/>
    </source>
</evidence>
<dbReference type="InterPro" id="IPR036291">
    <property type="entry name" value="NAD(P)-bd_dom_sf"/>
</dbReference>
<dbReference type="Proteomes" id="UP000245783">
    <property type="component" value="Unassembled WGS sequence"/>
</dbReference>
<feature type="region of interest" description="Disordered" evidence="3">
    <location>
        <begin position="309"/>
        <end position="416"/>
    </location>
</feature>
<dbReference type="GeneID" id="37035801"/>
<keyword evidence="5" id="KW-1185">Reference proteome</keyword>
<keyword evidence="2" id="KW-0560">Oxidoreductase</keyword>
<dbReference type="PRINTS" id="PR00081">
    <property type="entry name" value="GDHRDH"/>
</dbReference>
<protein>
    <submittedName>
        <fullName evidence="4">NAD(P)-binding protein</fullName>
    </submittedName>
</protein>
<comment type="similarity">
    <text evidence="1">Belongs to the short-chain dehydrogenases/reductases (SDR) family.</text>
</comment>
<reference evidence="4 5" key="1">
    <citation type="journal article" date="2018" name="Mol. Biol. Evol.">
        <title>Broad Genomic Sampling Reveals a Smut Pathogenic Ancestry of the Fungal Clade Ustilaginomycotina.</title>
        <authorList>
            <person name="Kijpornyongpan T."/>
            <person name="Mondo S.J."/>
            <person name="Barry K."/>
            <person name="Sandor L."/>
            <person name="Lee J."/>
            <person name="Lipzen A."/>
            <person name="Pangilinan J."/>
            <person name="LaButti K."/>
            <person name="Hainaut M."/>
            <person name="Henrissat B."/>
            <person name="Grigoriev I.V."/>
            <person name="Spatafora J.W."/>
            <person name="Aime M.C."/>
        </authorList>
    </citation>
    <scope>NUCLEOTIDE SEQUENCE [LARGE SCALE GENOMIC DNA]</scope>
    <source>
        <strain evidence="4 5">MCA 4658</strain>
    </source>
</reference>
<dbReference type="AlphaFoldDB" id="A0A316W477"/>
<dbReference type="InterPro" id="IPR002347">
    <property type="entry name" value="SDR_fam"/>
</dbReference>
<dbReference type="SUPFAM" id="SSF51735">
    <property type="entry name" value="NAD(P)-binding Rossmann-fold domains"/>
    <property type="match status" value="1"/>
</dbReference>
<evidence type="ECO:0000256" key="1">
    <source>
        <dbReference type="ARBA" id="ARBA00006484"/>
    </source>
</evidence>
<organism evidence="4 5">
    <name type="scientific">Ceraceosorus guamensis</name>
    <dbReference type="NCBI Taxonomy" id="1522189"/>
    <lineage>
        <taxon>Eukaryota</taxon>
        <taxon>Fungi</taxon>
        <taxon>Dikarya</taxon>
        <taxon>Basidiomycota</taxon>
        <taxon>Ustilaginomycotina</taxon>
        <taxon>Exobasidiomycetes</taxon>
        <taxon>Ceraceosorales</taxon>
        <taxon>Ceraceosoraceae</taxon>
        <taxon>Ceraceosorus</taxon>
    </lineage>
</organism>
<dbReference type="PANTHER" id="PTHR43899">
    <property type="entry name" value="RH59310P"/>
    <property type="match status" value="1"/>
</dbReference>
<dbReference type="PANTHER" id="PTHR43899:SF13">
    <property type="entry name" value="RH59310P"/>
    <property type="match status" value="1"/>
</dbReference>
<dbReference type="STRING" id="1522189.A0A316W477"/>
<dbReference type="Gene3D" id="3.40.50.720">
    <property type="entry name" value="NAD(P)-binding Rossmann-like Domain"/>
    <property type="match status" value="1"/>
</dbReference>
<gene>
    <name evidence="4" type="ORF">IE81DRAFT_323382</name>
</gene>
<feature type="compositionally biased region" description="Low complexity" evidence="3">
    <location>
        <begin position="347"/>
        <end position="383"/>
    </location>
</feature>
<dbReference type="GO" id="GO:0016491">
    <property type="term" value="F:oxidoreductase activity"/>
    <property type="evidence" value="ECO:0007669"/>
    <property type="project" value="UniProtKB-KW"/>
</dbReference>
<name>A0A316W477_9BASI</name>
<dbReference type="RefSeq" id="XP_025369585.1">
    <property type="nucleotide sequence ID" value="XM_025513931.1"/>
</dbReference>
<dbReference type="InParanoid" id="A0A316W477"/>
<feature type="compositionally biased region" description="Low complexity" evidence="3">
    <location>
        <begin position="318"/>
        <end position="336"/>
    </location>
</feature>
<dbReference type="GO" id="GO:0005783">
    <property type="term" value="C:endoplasmic reticulum"/>
    <property type="evidence" value="ECO:0007669"/>
    <property type="project" value="TreeGrafter"/>
</dbReference>
<dbReference type="Pfam" id="PF00106">
    <property type="entry name" value="adh_short"/>
    <property type="match status" value="1"/>
</dbReference>
<proteinExistence type="inferred from homology"/>
<evidence type="ECO:0000256" key="2">
    <source>
        <dbReference type="ARBA" id="ARBA00023002"/>
    </source>
</evidence>